<protein>
    <submittedName>
        <fullName evidence="1">Uncharacterized protein</fullName>
    </submittedName>
</protein>
<gene>
    <name evidence="1" type="ORF">WJX73_003447</name>
</gene>
<keyword evidence="2" id="KW-1185">Reference proteome</keyword>
<proteinExistence type="predicted"/>
<dbReference type="SUPFAM" id="SSF69322">
    <property type="entry name" value="Tricorn protease domain 2"/>
    <property type="match status" value="1"/>
</dbReference>
<dbReference type="Proteomes" id="UP001465755">
    <property type="component" value="Unassembled WGS sequence"/>
</dbReference>
<dbReference type="AlphaFoldDB" id="A0AAW1NXC7"/>
<dbReference type="EMBL" id="JALJOQ010000099">
    <property type="protein sequence ID" value="KAK9798200.1"/>
    <property type="molecule type" value="Genomic_DNA"/>
</dbReference>
<reference evidence="1 2" key="1">
    <citation type="journal article" date="2024" name="Nat. Commun.">
        <title>Phylogenomics reveals the evolutionary origins of lichenization in chlorophyte algae.</title>
        <authorList>
            <person name="Puginier C."/>
            <person name="Libourel C."/>
            <person name="Otte J."/>
            <person name="Skaloud P."/>
            <person name="Haon M."/>
            <person name="Grisel S."/>
            <person name="Petersen M."/>
            <person name="Berrin J.G."/>
            <person name="Delaux P.M."/>
            <person name="Dal Grande F."/>
            <person name="Keller J."/>
        </authorList>
    </citation>
    <scope>NUCLEOTIDE SEQUENCE [LARGE SCALE GENOMIC DNA]</scope>
    <source>
        <strain evidence="1 2">SAG 2036</strain>
    </source>
</reference>
<evidence type="ECO:0000313" key="1">
    <source>
        <dbReference type="EMBL" id="KAK9798200.1"/>
    </source>
</evidence>
<comment type="caution">
    <text evidence="1">The sequence shown here is derived from an EMBL/GenBank/DDBJ whole genome shotgun (WGS) entry which is preliminary data.</text>
</comment>
<name>A0AAW1NXC7_9CHLO</name>
<organism evidence="1 2">
    <name type="scientific">Symbiochloris irregularis</name>
    <dbReference type="NCBI Taxonomy" id="706552"/>
    <lineage>
        <taxon>Eukaryota</taxon>
        <taxon>Viridiplantae</taxon>
        <taxon>Chlorophyta</taxon>
        <taxon>core chlorophytes</taxon>
        <taxon>Trebouxiophyceae</taxon>
        <taxon>Trebouxiales</taxon>
        <taxon>Trebouxiaceae</taxon>
        <taxon>Symbiochloris</taxon>
    </lineage>
</organism>
<sequence length="341" mass="37261">MVAAWRDGSATGVHDVIVVYDLAKGVQVLSKTLAEAFGECVWSRDSAKLFILQGRYREHTSCLAINVSNRPGEVASVINLSDEYAELSAYGENITIEPSNFGRWLSAFHTMIVRSTASPHVLLRLASEDVEDHKWHSHNDDLLAVIKPGLPSRSVCIYSVSQGSALSSHQVPILHCRFHTGLWLDTGPMVWGRDAHNADIIHMVAADCQVPNRCKGQFVLSPNGMYAAGIAGQYGEVVKRVVYDVTSGKLCFSSASGMLRIREVAWTVEWMPNSKHVLFSGPVVPEPVLVSIDTWQASCSKCPRAVGIADMADGCRTLRPADPLGDPLQSEYTLINFAPQS</sequence>
<accession>A0AAW1NXC7</accession>
<evidence type="ECO:0000313" key="2">
    <source>
        <dbReference type="Proteomes" id="UP001465755"/>
    </source>
</evidence>